<protein>
    <submittedName>
        <fullName evidence="1">Uncharacterized protein</fullName>
    </submittedName>
</protein>
<evidence type="ECO:0000313" key="2">
    <source>
        <dbReference type="Proteomes" id="UP000244441"/>
    </source>
</evidence>
<name>A0A2S0VQA1_9ALTE</name>
<reference evidence="1 2" key="1">
    <citation type="submission" date="2018-01" db="EMBL/GenBank/DDBJ databases">
        <title>Genome sequence of a Cantenovulum-like bacteria.</title>
        <authorList>
            <person name="Tan W.R."/>
            <person name="Lau N.-S."/>
            <person name="Go F."/>
            <person name="Amirul A.-A.A."/>
        </authorList>
    </citation>
    <scope>NUCLEOTIDE SEQUENCE [LARGE SCALE GENOMIC DNA]</scope>
    <source>
        <strain evidence="1 2">CCB-QB4</strain>
    </source>
</reference>
<keyword evidence="2" id="KW-1185">Reference proteome</keyword>
<gene>
    <name evidence="1" type="ORF">C2869_07375</name>
</gene>
<dbReference type="Proteomes" id="UP000244441">
    <property type="component" value="Chromosome"/>
</dbReference>
<dbReference type="KEGG" id="cate:C2869_07375"/>
<organism evidence="1 2">
    <name type="scientific">Saccharobesus litoralis</name>
    <dbReference type="NCBI Taxonomy" id="2172099"/>
    <lineage>
        <taxon>Bacteria</taxon>
        <taxon>Pseudomonadati</taxon>
        <taxon>Pseudomonadota</taxon>
        <taxon>Gammaproteobacteria</taxon>
        <taxon>Alteromonadales</taxon>
        <taxon>Alteromonadaceae</taxon>
        <taxon>Saccharobesus</taxon>
    </lineage>
</organism>
<accession>A0A2S0VQA1</accession>
<proteinExistence type="predicted"/>
<sequence length="300" mass="35320">MSICMDISAWKTDDKRWVKERKAQWRILKKKLLQLTGIEGGYPIKSLEKYFLTGKFELSGVENPIMGNVFNGGVFIEFWLHPDHSEENFDRIIENYKQACLEENVSFLGRQIGQWRYFLSMMGGGSYTELAFPDRYQFDLEEGSFFDNLEYLVYEKLVPHRFTKDHYSNLNQKEFSEAAKHEFYLTLAGLKVVIFAEGRLIPFSLSFKRVPYFHDTLHCGYYRVKGFDMFVKVVDMIIDSPDEFDPLQVKMAKEIADVFEDPELPEELRDDLVLIRSGGKYRPDTVWTDQNYKDSHLKRP</sequence>
<dbReference type="AlphaFoldDB" id="A0A2S0VQA1"/>
<evidence type="ECO:0000313" key="1">
    <source>
        <dbReference type="EMBL" id="AWB66260.1"/>
    </source>
</evidence>
<dbReference type="EMBL" id="CP026604">
    <property type="protein sequence ID" value="AWB66260.1"/>
    <property type="molecule type" value="Genomic_DNA"/>
</dbReference>